<proteinExistence type="predicted"/>
<keyword evidence="2" id="KW-1185">Reference proteome</keyword>
<evidence type="ECO:0000313" key="2">
    <source>
        <dbReference type="Proteomes" id="UP000299102"/>
    </source>
</evidence>
<gene>
    <name evidence="1" type="ORF">EVAR_13012_1</name>
</gene>
<protein>
    <submittedName>
        <fullName evidence="1">Uncharacterized protein</fullName>
    </submittedName>
</protein>
<dbReference type="Proteomes" id="UP000299102">
    <property type="component" value="Unassembled WGS sequence"/>
</dbReference>
<reference evidence="1 2" key="1">
    <citation type="journal article" date="2019" name="Commun. Biol.">
        <title>The bagworm genome reveals a unique fibroin gene that provides high tensile strength.</title>
        <authorList>
            <person name="Kono N."/>
            <person name="Nakamura H."/>
            <person name="Ohtoshi R."/>
            <person name="Tomita M."/>
            <person name="Numata K."/>
            <person name="Arakawa K."/>
        </authorList>
    </citation>
    <scope>NUCLEOTIDE SEQUENCE [LARGE SCALE GENOMIC DNA]</scope>
</reference>
<name>A0A4C1TWX2_EUMVA</name>
<accession>A0A4C1TWX2</accession>
<comment type="caution">
    <text evidence="1">The sequence shown here is derived from an EMBL/GenBank/DDBJ whole genome shotgun (WGS) entry which is preliminary data.</text>
</comment>
<evidence type="ECO:0000313" key="1">
    <source>
        <dbReference type="EMBL" id="GBP18551.1"/>
    </source>
</evidence>
<dbReference type="EMBL" id="BGZK01000098">
    <property type="protein sequence ID" value="GBP18551.1"/>
    <property type="molecule type" value="Genomic_DNA"/>
</dbReference>
<sequence>MEHVTPKVNYRVYMRVKVLTVRLKRKRRPPAAGGSDSMAIDRRIIVTPDAPAPAGGQRVTYAEPAVKPAHESNERRPHRNGRIYVCTELSGCEFNSHFFSFFSFYPTGDTYPPQSYYVRLRDLDLEASTLAQRALGTANGRRLIVLPDARIE</sequence>
<organism evidence="1 2">
    <name type="scientific">Eumeta variegata</name>
    <name type="common">Bagworm moth</name>
    <name type="synonym">Eumeta japonica</name>
    <dbReference type="NCBI Taxonomy" id="151549"/>
    <lineage>
        <taxon>Eukaryota</taxon>
        <taxon>Metazoa</taxon>
        <taxon>Ecdysozoa</taxon>
        <taxon>Arthropoda</taxon>
        <taxon>Hexapoda</taxon>
        <taxon>Insecta</taxon>
        <taxon>Pterygota</taxon>
        <taxon>Neoptera</taxon>
        <taxon>Endopterygota</taxon>
        <taxon>Lepidoptera</taxon>
        <taxon>Glossata</taxon>
        <taxon>Ditrysia</taxon>
        <taxon>Tineoidea</taxon>
        <taxon>Psychidae</taxon>
        <taxon>Oiketicinae</taxon>
        <taxon>Eumeta</taxon>
    </lineage>
</organism>
<dbReference type="AlphaFoldDB" id="A0A4C1TWX2"/>